<dbReference type="PROSITE" id="PS00917">
    <property type="entry name" value="ASN_GLN_ASE_2"/>
    <property type="match status" value="1"/>
</dbReference>
<dbReference type="OrthoDB" id="9788068at2"/>
<dbReference type="AlphaFoldDB" id="A0A3N4GB84"/>
<dbReference type="PROSITE" id="PS51732">
    <property type="entry name" value="ASN_GLN_ASE_3"/>
    <property type="match status" value="1"/>
</dbReference>
<sequence>MTKRILFILTGGTISAHESDQGLVAGEMNTELDDIIAAAEEAPEYEVHNLMSIDSTNMQPENWVAIAKLIQARYDDFDGFIVIHGTDTMSYGAAALSYLVQNSPKPIVFTGAQVPLAKIGNDGVKNILDAVSYATSDNAYAVSIVFHGEVLLGTRARKVRSRSYQAFQTIDFANRAVVRGHQVLQILNQPTDMGELTFYDQLDTRVGVLRLTPGLPADIIQSYLKFADVLIIQGFGIGGIPQLAELHYADQIKQAVAQGKYIILTTQVPMEGSDYEVYAVGQSFLGDNHLIETANITIEALVMKAMWALANGKDFDSFKTMIQTPIDYDYLV</sequence>
<dbReference type="PANTHER" id="PTHR11707">
    <property type="entry name" value="L-ASPARAGINASE"/>
    <property type="match status" value="1"/>
</dbReference>
<protein>
    <submittedName>
        <fullName evidence="6">Asparaginase</fullName>
    </submittedName>
</protein>
<dbReference type="GO" id="GO:0004067">
    <property type="term" value="F:asparaginase activity"/>
    <property type="evidence" value="ECO:0007669"/>
    <property type="project" value="UniProtKB-UniRule"/>
</dbReference>
<dbReference type="PANTHER" id="PTHR11707:SF28">
    <property type="entry name" value="60 KDA LYSOPHOSPHOLIPASE"/>
    <property type="match status" value="1"/>
</dbReference>
<dbReference type="InterPro" id="IPR036152">
    <property type="entry name" value="Asp/glu_Ase-like_sf"/>
</dbReference>
<evidence type="ECO:0000313" key="7">
    <source>
        <dbReference type="Proteomes" id="UP000273977"/>
    </source>
</evidence>
<dbReference type="Pfam" id="PF17763">
    <property type="entry name" value="Asparaginase_C"/>
    <property type="match status" value="1"/>
</dbReference>
<evidence type="ECO:0000259" key="5">
    <source>
        <dbReference type="Pfam" id="PF17763"/>
    </source>
</evidence>
<dbReference type="EMBL" id="RKMG01000023">
    <property type="protein sequence ID" value="RPA58647.1"/>
    <property type="molecule type" value="Genomic_DNA"/>
</dbReference>
<dbReference type="InterPro" id="IPR040919">
    <property type="entry name" value="Asparaginase_C"/>
</dbReference>
<evidence type="ECO:0000313" key="6">
    <source>
        <dbReference type="EMBL" id="RPA58647.1"/>
    </source>
</evidence>
<evidence type="ECO:0000259" key="4">
    <source>
        <dbReference type="Pfam" id="PF00710"/>
    </source>
</evidence>
<dbReference type="InterPro" id="IPR027475">
    <property type="entry name" value="Asparaginase/glutaminase_AS2"/>
</dbReference>
<keyword evidence="7" id="KW-1185">Reference proteome</keyword>
<name>A0A3N4GB84_9LACT</name>
<evidence type="ECO:0000256" key="3">
    <source>
        <dbReference type="PROSITE-ProRule" id="PRU10100"/>
    </source>
</evidence>
<feature type="domain" description="L-asparaginase N-terminal" evidence="4">
    <location>
        <begin position="4"/>
        <end position="183"/>
    </location>
</feature>
<evidence type="ECO:0000256" key="2">
    <source>
        <dbReference type="PIRSR" id="PIRSR001220-2"/>
    </source>
</evidence>
<accession>A0A3N4GB84</accession>
<dbReference type="PIRSF" id="PIRSF001220">
    <property type="entry name" value="L-ASNase_gatD"/>
    <property type="match status" value="1"/>
</dbReference>
<dbReference type="Gene3D" id="3.40.50.1170">
    <property type="entry name" value="L-asparaginase, N-terminal domain"/>
    <property type="match status" value="1"/>
</dbReference>
<dbReference type="Proteomes" id="UP000273977">
    <property type="component" value="Unassembled WGS sequence"/>
</dbReference>
<dbReference type="SMART" id="SM00870">
    <property type="entry name" value="Asparaginase"/>
    <property type="match status" value="1"/>
</dbReference>
<dbReference type="InterPro" id="IPR027473">
    <property type="entry name" value="L-asparaginase_C"/>
</dbReference>
<feature type="active site" description="O-isoaspartyl threonine intermediate" evidence="1">
    <location>
        <position position="13"/>
    </location>
</feature>
<dbReference type="InterPro" id="IPR006034">
    <property type="entry name" value="Asparaginase/glutaminase-like"/>
</dbReference>
<gene>
    <name evidence="6" type="ORF">EF384_07065</name>
</gene>
<proteinExistence type="predicted"/>
<feature type="binding site" evidence="2">
    <location>
        <position position="55"/>
    </location>
    <ligand>
        <name>substrate</name>
    </ligand>
</feature>
<dbReference type="SFLD" id="SFLDS00057">
    <property type="entry name" value="Glutaminase/Asparaginase"/>
    <property type="match status" value="1"/>
</dbReference>
<dbReference type="Gene3D" id="3.40.50.40">
    <property type="match status" value="1"/>
</dbReference>
<comment type="caution">
    <text evidence="6">The sequence shown here is derived from an EMBL/GenBank/DDBJ whole genome shotgun (WGS) entry which is preliminary data.</text>
</comment>
<dbReference type="Pfam" id="PF00710">
    <property type="entry name" value="Asparaginase"/>
    <property type="match status" value="1"/>
</dbReference>
<dbReference type="RefSeq" id="WP_123780633.1">
    <property type="nucleotide sequence ID" value="NZ_RKMG01000023.1"/>
</dbReference>
<dbReference type="PIRSF" id="PIRSF500176">
    <property type="entry name" value="L_ASNase"/>
    <property type="match status" value="1"/>
</dbReference>
<organism evidence="6 7">
    <name type="scientific">Aerococcus agrisoli</name>
    <dbReference type="NCBI Taxonomy" id="2487350"/>
    <lineage>
        <taxon>Bacteria</taxon>
        <taxon>Bacillati</taxon>
        <taxon>Bacillota</taxon>
        <taxon>Bacilli</taxon>
        <taxon>Lactobacillales</taxon>
        <taxon>Aerococcaceae</taxon>
        <taxon>Aerococcus</taxon>
    </lineage>
</organism>
<evidence type="ECO:0000256" key="1">
    <source>
        <dbReference type="PIRSR" id="PIRSR001220-1"/>
    </source>
</evidence>
<feature type="active site" evidence="3">
    <location>
        <position position="86"/>
    </location>
</feature>
<dbReference type="PRINTS" id="PR00139">
    <property type="entry name" value="ASNGLNASE"/>
</dbReference>
<dbReference type="SUPFAM" id="SSF53774">
    <property type="entry name" value="Glutaminase/Asparaginase"/>
    <property type="match status" value="1"/>
</dbReference>
<feature type="binding site" evidence="2">
    <location>
        <begin position="86"/>
        <end position="87"/>
    </location>
    <ligand>
        <name>substrate</name>
    </ligand>
</feature>
<reference evidence="6 7" key="1">
    <citation type="submission" date="2018-11" db="EMBL/GenBank/DDBJ databases">
        <title>Aerococcus sp. SJQ22, whole genome shotgun sequence.</title>
        <authorList>
            <person name="Sun L."/>
            <person name="Gao X."/>
            <person name="Chen W."/>
            <person name="Huang K."/>
        </authorList>
    </citation>
    <scope>NUCLEOTIDE SEQUENCE [LARGE SCALE GENOMIC DNA]</scope>
    <source>
        <strain evidence="6 7">SJQ22</strain>
    </source>
</reference>
<dbReference type="InterPro" id="IPR041725">
    <property type="entry name" value="L-asparaginase_I"/>
</dbReference>
<dbReference type="InterPro" id="IPR037152">
    <property type="entry name" value="L-asparaginase_N_sf"/>
</dbReference>
<dbReference type="CDD" id="cd08963">
    <property type="entry name" value="L-asparaginase_I"/>
    <property type="match status" value="1"/>
</dbReference>
<dbReference type="InterPro" id="IPR027474">
    <property type="entry name" value="L-asparaginase_N"/>
</dbReference>
<feature type="domain" description="Asparaginase/glutaminase C-terminal" evidence="5">
    <location>
        <begin position="205"/>
        <end position="321"/>
    </location>
</feature>